<evidence type="ECO:0000256" key="1">
    <source>
        <dbReference type="SAM" id="MobiDB-lite"/>
    </source>
</evidence>
<name>A0A1I7WIR6_HETBA</name>
<keyword evidence="2" id="KW-1185">Reference proteome</keyword>
<evidence type="ECO:0000313" key="2">
    <source>
        <dbReference type="Proteomes" id="UP000095283"/>
    </source>
</evidence>
<feature type="region of interest" description="Disordered" evidence="1">
    <location>
        <begin position="1"/>
        <end position="24"/>
    </location>
</feature>
<dbReference type="WBParaSite" id="Hba_04862">
    <property type="protein sequence ID" value="Hba_04862"/>
    <property type="gene ID" value="Hba_04862"/>
</dbReference>
<evidence type="ECO:0000313" key="3">
    <source>
        <dbReference type="WBParaSite" id="Hba_04862"/>
    </source>
</evidence>
<feature type="compositionally biased region" description="Polar residues" evidence="1">
    <location>
        <begin position="14"/>
        <end position="23"/>
    </location>
</feature>
<proteinExistence type="predicted"/>
<organism evidence="2 3">
    <name type="scientific">Heterorhabditis bacteriophora</name>
    <name type="common">Entomopathogenic nematode worm</name>
    <dbReference type="NCBI Taxonomy" id="37862"/>
    <lineage>
        <taxon>Eukaryota</taxon>
        <taxon>Metazoa</taxon>
        <taxon>Ecdysozoa</taxon>
        <taxon>Nematoda</taxon>
        <taxon>Chromadorea</taxon>
        <taxon>Rhabditida</taxon>
        <taxon>Rhabditina</taxon>
        <taxon>Rhabditomorpha</taxon>
        <taxon>Strongyloidea</taxon>
        <taxon>Heterorhabditidae</taxon>
        <taxon>Heterorhabditis</taxon>
    </lineage>
</organism>
<reference evidence="3" key="1">
    <citation type="submission" date="2016-11" db="UniProtKB">
        <authorList>
            <consortium name="WormBaseParasite"/>
        </authorList>
    </citation>
    <scope>IDENTIFICATION</scope>
</reference>
<dbReference type="AlphaFoldDB" id="A0A1I7WIR6"/>
<protein>
    <submittedName>
        <fullName evidence="3">Uncharacterized protein</fullName>
    </submittedName>
</protein>
<dbReference type="Proteomes" id="UP000095283">
    <property type="component" value="Unplaced"/>
</dbReference>
<accession>A0A1I7WIR6</accession>
<sequence length="90" mass="10355">MKIRRRHEGDSRNSSELIKQQSPDDCMRWRKFRSSENGYRMNSPETALTAGSTYATHSLPGNVRKTFCGKLLLMTNNGLCTTILNTHIHW</sequence>